<dbReference type="GO" id="GO:0005975">
    <property type="term" value="P:carbohydrate metabolic process"/>
    <property type="evidence" value="ECO:0007669"/>
    <property type="project" value="InterPro"/>
</dbReference>
<name>A0A7J7P9J9_9MAGN</name>
<dbReference type="InterPro" id="IPR008979">
    <property type="entry name" value="Galactose-bd-like_sf"/>
</dbReference>
<evidence type="ECO:0000259" key="13">
    <source>
        <dbReference type="PROSITE" id="PS50228"/>
    </source>
</evidence>
<dbReference type="InterPro" id="IPR041392">
    <property type="entry name" value="GHD"/>
</dbReference>
<sequence length="678" mass="76164">MQMHMQRFTTHIVNMMLYEGLYASQGGPIILSQIENEYKNVEGAFHEKGPSYVRWAAEMALNLKTNVPWMMCKQDDAPGPVINACNGMNCGDTFAGPNSPNKPALWTENWTSFVEGFGEDPYIRSAEDIAFSVALFLAKKNGSYVNYYMYHGGTNFGRTGALYVKTSYYDQAPLDEYGLTRQPKWGHLKELHSAINLISETMLFGASTNISLGEKQEAFVFQRKSGECAAFLINNDKKHSATVHYQNLSYKLSPRAISILPDCKNVAFNTAKISAQHNTRSVVSIIRLDSAERWQEFKDDIPNYESTSTKSNKLLEHMNTTKDASDFLWYTFSFEHKPTGSQPVLHVESLAHVVHGFVNGVYVGSAHGKRTNPGCTLEQPITLNTGTNNISLLSVMVGLQDGGPYLERRVVGLRRVRIQGTELETQEFNRFPWGYQVGLLGEKLQIYTTEGLNKVQWNSYGSAARQPLKWFKTSFASPQGNYPVVLNLGSMGKGEAWVNGQSIGRYWSSFSSPNGYSQTQYHVPRSFLQPTNNLLVILEEFNGNPLRISVETISISKVCGHVSDSHPSPVISWEAHKRHRHRRHKHHRYYHGKRPRVELECPAETKISNVVFASFGTPSGDCDKYAIGSCHSSYSRRAVEKVIYFLLVSFAFFSSSVAARPRLRLRPTGVQRPLSGAL</sequence>
<evidence type="ECO:0000313" key="14">
    <source>
        <dbReference type="EMBL" id="KAF6176086.1"/>
    </source>
</evidence>
<dbReference type="InterPro" id="IPR000922">
    <property type="entry name" value="Lectin_gal-bd_dom"/>
</dbReference>
<keyword evidence="6" id="KW-0964">Secreted</keyword>
<organism evidence="14 15">
    <name type="scientific">Kingdonia uniflora</name>
    <dbReference type="NCBI Taxonomy" id="39325"/>
    <lineage>
        <taxon>Eukaryota</taxon>
        <taxon>Viridiplantae</taxon>
        <taxon>Streptophyta</taxon>
        <taxon>Embryophyta</taxon>
        <taxon>Tracheophyta</taxon>
        <taxon>Spermatophyta</taxon>
        <taxon>Magnoliopsida</taxon>
        <taxon>Ranunculales</taxon>
        <taxon>Circaeasteraceae</taxon>
        <taxon>Kingdonia</taxon>
    </lineage>
</organism>
<dbReference type="GO" id="GO:0030246">
    <property type="term" value="F:carbohydrate binding"/>
    <property type="evidence" value="ECO:0007669"/>
    <property type="project" value="InterPro"/>
</dbReference>
<protein>
    <recommendedName>
        <fullName evidence="4 11">Beta-galactosidase</fullName>
        <ecNumber evidence="4 11">3.2.1.23</ecNumber>
    </recommendedName>
</protein>
<proteinExistence type="inferred from homology"/>
<reference evidence="14 15" key="1">
    <citation type="journal article" date="2020" name="IScience">
        <title>Genome Sequencing of the Endangered Kingdonia uniflora (Circaeasteraceae, Ranunculales) Reveals Potential Mechanisms of Evolutionary Specialization.</title>
        <authorList>
            <person name="Sun Y."/>
            <person name="Deng T."/>
            <person name="Zhang A."/>
            <person name="Moore M.J."/>
            <person name="Landis J.B."/>
            <person name="Lin N."/>
            <person name="Zhang H."/>
            <person name="Zhang X."/>
            <person name="Huang J."/>
            <person name="Zhang X."/>
            <person name="Sun H."/>
            <person name="Wang H."/>
        </authorList>
    </citation>
    <scope>NUCLEOTIDE SEQUENCE [LARGE SCALE GENOMIC DNA]</scope>
    <source>
        <strain evidence="14">TB1705</strain>
        <tissue evidence="14">Leaf</tissue>
    </source>
</reference>
<evidence type="ECO:0000256" key="10">
    <source>
        <dbReference type="ARBA" id="ARBA00023295"/>
    </source>
</evidence>
<keyword evidence="5" id="KW-0052">Apoplast</keyword>
<dbReference type="PROSITE" id="PS50228">
    <property type="entry name" value="SUEL_LECTIN"/>
    <property type="match status" value="1"/>
</dbReference>
<keyword evidence="9" id="KW-0325">Glycoprotein</keyword>
<dbReference type="Pfam" id="PF01301">
    <property type="entry name" value="Glyco_hydro_35"/>
    <property type="match status" value="1"/>
</dbReference>
<feature type="non-terminal residue" evidence="14">
    <location>
        <position position="1"/>
    </location>
</feature>
<evidence type="ECO:0000256" key="3">
    <source>
        <dbReference type="ARBA" id="ARBA00009809"/>
    </source>
</evidence>
<dbReference type="CDD" id="cd22842">
    <property type="entry name" value="Gal_Rha_Lectin_BGal"/>
    <property type="match status" value="1"/>
</dbReference>
<dbReference type="Pfam" id="PF21467">
    <property type="entry name" value="BetaGal_gal-bd"/>
    <property type="match status" value="1"/>
</dbReference>
<dbReference type="InterPro" id="IPR001944">
    <property type="entry name" value="Glycoside_Hdrlase_35"/>
</dbReference>
<dbReference type="InterPro" id="IPR017853">
    <property type="entry name" value="GH"/>
</dbReference>
<evidence type="ECO:0000256" key="1">
    <source>
        <dbReference type="ARBA" id="ARBA00001412"/>
    </source>
</evidence>
<gene>
    <name evidence="14" type="ORF">GIB67_000180</name>
</gene>
<dbReference type="InterPro" id="IPR048913">
    <property type="entry name" value="BetaGal_gal-bd"/>
</dbReference>
<evidence type="ECO:0000256" key="7">
    <source>
        <dbReference type="ARBA" id="ARBA00022729"/>
    </source>
</evidence>
<dbReference type="InterPro" id="IPR019801">
    <property type="entry name" value="Glyco_hydro_35_CS"/>
</dbReference>
<dbReference type="InterPro" id="IPR031330">
    <property type="entry name" value="Gly_Hdrlase_35_cat"/>
</dbReference>
<comment type="caution">
    <text evidence="14">The sequence shown here is derived from an EMBL/GenBank/DDBJ whole genome shotgun (WGS) entry which is preliminary data.</text>
</comment>
<dbReference type="EMBL" id="JACGCM010000121">
    <property type="protein sequence ID" value="KAF6176086.1"/>
    <property type="molecule type" value="Genomic_DNA"/>
</dbReference>
<dbReference type="Proteomes" id="UP000541444">
    <property type="component" value="Unassembled WGS sequence"/>
</dbReference>
<evidence type="ECO:0000256" key="6">
    <source>
        <dbReference type="ARBA" id="ARBA00022525"/>
    </source>
</evidence>
<dbReference type="FunFam" id="2.60.120.260:FF:000142">
    <property type="entry name" value="Beta-galactosidase"/>
    <property type="match status" value="1"/>
</dbReference>
<dbReference type="OrthoDB" id="1657402at2759"/>
<accession>A0A7J7P9J9</accession>
<keyword evidence="8 11" id="KW-0378">Hydrolase</keyword>
<dbReference type="GO" id="GO:0048046">
    <property type="term" value="C:apoplast"/>
    <property type="evidence" value="ECO:0007669"/>
    <property type="project" value="UniProtKB-SubCell"/>
</dbReference>
<dbReference type="EC" id="3.2.1.23" evidence="4 11"/>
<evidence type="ECO:0000256" key="9">
    <source>
        <dbReference type="ARBA" id="ARBA00023180"/>
    </source>
</evidence>
<dbReference type="Gene3D" id="2.60.120.260">
    <property type="entry name" value="Galactose-binding domain-like"/>
    <property type="match status" value="2"/>
</dbReference>
<dbReference type="SUPFAM" id="SSF49785">
    <property type="entry name" value="Galactose-binding domain-like"/>
    <property type="match status" value="2"/>
</dbReference>
<evidence type="ECO:0000256" key="4">
    <source>
        <dbReference type="ARBA" id="ARBA00012756"/>
    </source>
</evidence>
<dbReference type="Gene3D" id="3.20.20.80">
    <property type="entry name" value="Glycosidases"/>
    <property type="match status" value="1"/>
</dbReference>
<evidence type="ECO:0000256" key="2">
    <source>
        <dbReference type="ARBA" id="ARBA00004271"/>
    </source>
</evidence>
<keyword evidence="15" id="KW-1185">Reference proteome</keyword>
<dbReference type="GO" id="GO:0004565">
    <property type="term" value="F:beta-galactosidase activity"/>
    <property type="evidence" value="ECO:0007669"/>
    <property type="project" value="UniProtKB-EC"/>
</dbReference>
<dbReference type="Pfam" id="PF17834">
    <property type="entry name" value="GHD"/>
    <property type="match status" value="1"/>
</dbReference>
<feature type="domain" description="SUEL-type lectin" evidence="13">
    <location>
        <begin position="591"/>
        <end position="641"/>
    </location>
</feature>
<evidence type="ECO:0000256" key="5">
    <source>
        <dbReference type="ARBA" id="ARBA00022523"/>
    </source>
</evidence>
<dbReference type="AlphaFoldDB" id="A0A7J7P9J9"/>
<evidence type="ECO:0000256" key="11">
    <source>
        <dbReference type="RuleBase" id="RU000675"/>
    </source>
</evidence>
<dbReference type="PANTHER" id="PTHR23421">
    <property type="entry name" value="BETA-GALACTOSIDASE RELATED"/>
    <property type="match status" value="1"/>
</dbReference>
<dbReference type="SUPFAM" id="SSF51445">
    <property type="entry name" value="(Trans)glycosidases"/>
    <property type="match status" value="1"/>
</dbReference>
<comment type="similarity">
    <text evidence="3 12">Belongs to the glycosyl hydrolase 35 family.</text>
</comment>
<keyword evidence="10 11" id="KW-0326">Glycosidase</keyword>
<comment type="subcellular location">
    <subcellularLocation>
        <location evidence="2">Secreted</location>
        <location evidence="2">Extracellular space</location>
        <location evidence="2">Apoplast</location>
    </subcellularLocation>
</comment>
<evidence type="ECO:0000256" key="12">
    <source>
        <dbReference type="RuleBase" id="RU003679"/>
    </source>
</evidence>
<dbReference type="PROSITE" id="PS01182">
    <property type="entry name" value="GLYCOSYL_HYDROL_F35"/>
    <property type="match status" value="1"/>
</dbReference>
<dbReference type="PRINTS" id="PR00742">
    <property type="entry name" value="GLHYDRLASE35"/>
</dbReference>
<keyword evidence="7" id="KW-0732">Signal</keyword>
<evidence type="ECO:0000313" key="15">
    <source>
        <dbReference type="Proteomes" id="UP000541444"/>
    </source>
</evidence>
<evidence type="ECO:0000256" key="8">
    <source>
        <dbReference type="ARBA" id="ARBA00022801"/>
    </source>
</evidence>
<comment type="catalytic activity">
    <reaction evidence="1 11">
        <text>Hydrolysis of terminal non-reducing beta-D-galactose residues in beta-D-galactosides.</text>
        <dbReference type="EC" id="3.2.1.23"/>
    </reaction>
</comment>
<dbReference type="FunFam" id="2.60.120.260:FF:000050">
    <property type="entry name" value="Beta-galactosidase"/>
    <property type="match status" value="1"/>
</dbReference>